<reference evidence="3" key="2">
    <citation type="journal article" date="2024" name="Plant">
        <title>Genomic evolution and insights into agronomic trait innovations of Sesamum species.</title>
        <authorList>
            <person name="Miao H."/>
            <person name="Wang L."/>
            <person name="Qu L."/>
            <person name="Liu H."/>
            <person name="Sun Y."/>
            <person name="Le M."/>
            <person name="Wang Q."/>
            <person name="Wei S."/>
            <person name="Zheng Y."/>
            <person name="Lin W."/>
            <person name="Duan Y."/>
            <person name="Cao H."/>
            <person name="Xiong S."/>
            <person name="Wang X."/>
            <person name="Wei L."/>
            <person name="Li C."/>
            <person name="Ma Q."/>
            <person name="Ju M."/>
            <person name="Zhao R."/>
            <person name="Li G."/>
            <person name="Mu C."/>
            <person name="Tian Q."/>
            <person name="Mei H."/>
            <person name="Zhang T."/>
            <person name="Gao T."/>
            <person name="Zhang H."/>
        </authorList>
    </citation>
    <scope>NUCLEOTIDE SEQUENCE</scope>
    <source>
        <strain evidence="3">G02</strain>
    </source>
</reference>
<feature type="region of interest" description="Disordered" evidence="1">
    <location>
        <begin position="156"/>
        <end position="181"/>
    </location>
</feature>
<dbReference type="SUPFAM" id="SSF56219">
    <property type="entry name" value="DNase I-like"/>
    <property type="match status" value="1"/>
</dbReference>
<dbReference type="InterPro" id="IPR043502">
    <property type="entry name" value="DNA/RNA_pol_sf"/>
</dbReference>
<dbReference type="GO" id="GO:0003824">
    <property type="term" value="F:catalytic activity"/>
    <property type="evidence" value="ECO:0007669"/>
    <property type="project" value="InterPro"/>
</dbReference>
<sequence length="1547" mass="174502">MDSNSLSSLTHNSTPNSTHTTSILQTDSHGDPDDGDDVLAGLVSQPEFGDDGTGDVNLEASGGNSQEDRVRAAFNLSEFLTLAHRVIDQEDSAALTALTDLKTRWEAKFGDQSQKLRPVSSHVATPFRLQPVVRMARRFPRLPSLDQQRDILTLPKGVNSIDPVPNRDNSHGNPDSASGGRCRLDIQAEGPLVGEREKPASPIVLPESITGNRVLDEGIHQEQSQYPPVELFVGKVKLNSPHTDTIADAFLKSTRKTLRYIDPLKQRDEIVIRPTTQMVEQGSKRWQATAVGYVLGKETIFPAIRSVCANELDGIGVCQCHLKWFLFLPIQNGGVHGRDYRGWPLALSRATHCPTMLGTWHVFAASKAYEDSDYNSVLPKHLVVISPILHEGKEIPTKIDIEYEWLPQRCKLCCSLGHSAAACPEGRKGKSAPVVVFVKKKHSVNVDSSVVVKWLVHQLKWGMRWRMMWGLRWNILILPHVVNRKETWLMFRPHAFSLRRPTRGFYLQSVNKFRALIEAAPQRFFMIKIAAWNVRGLNSVGHQEAVGQLAREHGIQFLGLIETRVGQVNVMRTRGHLLRNWSWFDDYTGPGGRIWIAWNSLEVGVEVLRVETQFIHCKVINKRMHTTCLITVVYGECSLILRRDLWAGILSLAEEIAEEPWLLLGDFNAVLDSSEVCGRAADTGASMEEFRETIVAAGLVHLPSTGCPFTWHNCSEGSRSLWKRLDRMLVNEMWLVKWPHASYLSALPSTSDHSPLVLLGNARTTDTIPFRFDNFLAEQPGFLTSVNQIWRHQIHGNRMYGVTCKLKSLKATFRAQRKARGDLSKNVHEAKGFLDSAQALFDCYKEDYLLSLVQCCRLVYCAAVKIENSMLQQRAKLRWLKYGDQCSKVFFRKINARRAQQRVFQITTQSGQLLTDMPQVTAEFVSFFQNLLGGNRRRRDLNLMFLQQGLKHVLTREEGEGLIAAVTMSEVKDAVFDISSDSAPGPDGYTSLFFKAAWPEIGNEICAAVIEFFQSGKLLKQINATLLTLIPKVQLPTSVSDYRPISCCNVIYKVITKILVIRMQRVLHLLIDYSQNAFVPGRSISDNILLAQELLAGYNQSKLPPRCTIKIDIQKAYDSVEWDFLLEGLRVFNFPPQFIVWINQCVSTATFSVALNGAVYGFFPGARGLRQGDPISPYLFVLVMELWHSLLHQRVQTANQFQYHWKCKELGLLNLCFADDVLLFCKGTVQSVRVFKDALAEFAVLSGLRVSPMKSQIILSRSCHGERQQILDVMGFQEGTLPIKYLGVPLVSSRLSVADCQPLIQKVDRRLAAVLKVIEERMRSFLWKGASGSGVAKVAWEQICRPKKEGGLGIKRVVHMNQALMLKHIWRILQEDKCSIWVSWVLRYRLKNQTLWTAKVSNAPWCWKKLVKLSVLIKPGLEYRIGNGYKFRLWLDLWHVRGPLIFSFPRGPSITGLPSDSFLYEVLRHGHWMWPSVTDFTVNEIVSCLPNTFPGESDAILWKFNSGCFSTAAALALLQPPSPLVSWTGLLEGFQNSSSWIYIVAGN</sequence>
<feature type="region of interest" description="Disordered" evidence="1">
    <location>
        <begin position="1"/>
        <end position="66"/>
    </location>
</feature>
<name>A0AAW2JCA5_SESRA</name>
<dbReference type="InterPro" id="IPR036691">
    <property type="entry name" value="Endo/exonu/phosph_ase_sf"/>
</dbReference>
<dbReference type="EMBL" id="JACGWJ010000495">
    <property type="protein sequence ID" value="KAL0291808.1"/>
    <property type="molecule type" value="Genomic_DNA"/>
</dbReference>
<organism evidence="3">
    <name type="scientific">Sesamum radiatum</name>
    <name type="common">Black benniseed</name>
    <dbReference type="NCBI Taxonomy" id="300843"/>
    <lineage>
        <taxon>Eukaryota</taxon>
        <taxon>Viridiplantae</taxon>
        <taxon>Streptophyta</taxon>
        <taxon>Embryophyta</taxon>
        <taxon>Tracheophyta</taxon>
        <taxon>Spermatophyta</taxon>
        <taxon>Magnoliopsida</taxon>
        <taxon>eudicotyledons</taxon>
        <taxon>Gunneridae</taxon>
        <taxon>Pentapetalae</taxon>
        <taxon>asterids</taxon>
        <taxon>lamiids</taxon>
        <taxon>Lamiales</taxon>
        <taxon>Pedaliaceae</taxon>
        <taxon>Sesamum</taxon>
    </lineage>
</organism>
<dbReference type="Pfam" id="PF03372">
    <property type="entry name" value="Exo_endo_phos"/>
    <property type="match status" value="1"/>
</dbReference>
<protein>
    <submittedName>
        <fullName evidence="3">Retrovirus-related Pol polyprotein from type-2 retrotransposable element R2DM</fullName>
    </submittedName>
</protein>
<evidence type="ECO:0000313" key="3">
    <source>
        <dbReference type="EMBL" id="KAL0291808.1"/>
    </source>
</evidence>
<dbReference type="InterPro" id="IPR000477">
    <property type="entry name" value="RT_dom"/>
</dbReference>
<evidence type="ECO:0000259" key="2">
    <source>
        <dbReference type="PROSITE" id="PS50878"/>
    </source>
</evidence>
<feature type="domain" description="Reverse transcriptase" evidence="2">
    <location>
        <begin position="1011"/>
        <end position="1290"/>
    </location>
</feature>
<dbReference type="Pfam" id="PF00078">
    <property type="entry name" value="RVT_1"/>
    <property type="match status" value="1"/>
</dbReference>
<dbReference type="CDD" id="cd01650">
    <property type="entry name" value="RT_nLTR_like"/>
    <property type="match status" value="1"/>
</dbReference>
<dbReference type="Gene3D" id="3.60.10.10">
    <property type="entry name" value="Endonuclease/exonuclease/phosphatase"/>
    <property type="match status" value="1"/>
</dbReference>
<comment type="caution">
    <text evidence="3">The sequence shown here is derived from an EMBL/GenBank/DDBJ whole genome shotgun (WGS) entry which is preliminary data.</text>
</comment>
<proteinExistence type="predicted"/>
<evidence type="ECO:0000256" key="1">
    <source>
        <dbReference type="SAM" id="MobiDB-lite"/>
    </source>
</evidence>
<reference evidence="3" key="1">
    <citation type="submission" date="2020-06" db="EMBL/GenBank/DDBJ databases">
        <authorList>
            <person name="Li T."/>
            <person name="Hu X."/>
            <person name="Zhang T."/>
            <person name="Song X."/>
            <person name="Zhang H."/>
            <person name="Dai N."/>
            <person name="Sheng W."/>
            <person name="Hou X."/>
            <person name="Wei L."/>
        </authorList>
    </citation>
    <scope>NUCLEOTIDE SEQUENCE</scope>
    <source>
        <strain evidence="3">G02</strain>
        <tissue evidence="3">Leaf</tissue>
    </source>
</reference>
<dbReference type="PROSITE" id="PS50878">
    <property type="entry name" value="RT_POL"/>
    <property type="match status" value="1"/>
</dbReference>
<accession>A0AAW2JCA5</accession>
<dbReference type="InterPro" id="IPR005135">
    <property type="entry name" value="Endo/exonuclease/phosphatase"/>
</dbReference>
<dbReference type="SUPFAM" id="SSF56672">
    <property type="entry name" value="DNA/RNA polymerases"/>
    <property type="match status" value="1"/>
</dbReference>
<gene>
    <name evidence="3" type="ORF">Sradi_7013000</name>
</gene>
<dbReference type="PANTHER" id="PTHR33116:SF76">
    <property type="entry name" value="DUF4283 DOMAIN-CONTAINING PROTEIN"/>
    <property type="match status" value="1"/>
</dbReference>
<dbReference type="PANTHER" id="PTHR33116">
    <property type="entry name" value="REVERSE TRANSCRIPTASE ZINC-BINDING DOMAIN-CONTAINING PROTEIN-RELATED-RELATED"/>
    <property type="match status" value="1"/>
</dbReference>
<feature type="compositionally biased region" description="Low complexity" evidence="1">
    <location>
        <begin position="1"/>
        <end position="22"/>
    </location>
</feature>